<organism evidence="1 2">
    <name type="scientific">Desmophyllum pertusum</name>
    <dbReference type="NCBI Taxonomy" id="174260"/>
    <lineage>
        <taxon>Eukaryota</taxon>
        <taxon>Metazoa</taxon>
        <taxon>Cnidaria</taxon>
        <taxon>Anthozoa</taxon>
        <taxon>Hexacorallia</taxon>
        <taxon>Scleractinia</taxon>
        <taxon>Caryophylliina</taxon>
        <taxon>Caryophylliidae</taxon>
        <taxon>Desmophyllum</taxon>
    </lineage>
</organism>
<comment type="caution">
    <text evidence="1">The sequence shown here is derived from an EMBL/GenBank/DDBJ whole genome shotgun (WGS) entry which is preliminary data.</text>
</comment>
<dbReference type="OrthoDB" id="6002334at2759"/>
<protein>
    <submittedName>
        <fullName evidence="1">Uncharacterized protein</fullName>
    </submittedName>
</protein>
<proteinExistence type="predicted"/>
<dbReference type="Proteomes" id="UP001163046">
    <property type="component" value="Unassembled WGS sequence"/>
</dbReference>
<dbReference type="EMBL" id="MU826826">
    <property type="protein sequence ID" value="KAJ7375369.1"/>
    <property type="molecule type" value="Genomic_DNA"/>
</dbReference>
<gene>
    <name evidence="1" type="ORF">OS493_002122</name>
</gene>
<keyword evidence="2" id="KW-1185">Reference proteome</keyword>
<evidence type="ECO:0000313" key="1">
    <source>
        <dbReference type="EMBL" id="KAJ7375369.1"/>
    </source>
</evidence>
<sequence>MYLFISGMCTWHLANSQESPKKRFPSLAGSLRRFFKAQAGEVSSFSRQPLFPQDVEHLIDTCGVQTPKQLQMSFMLSASFHSGSRAGSFTGPKRRLNAESLLEAMTENPPPIAEHMKLGSISFSKDEHGLSMTMIYTYEKQDATNIAHRRPYHFTPLEAGSPYDPAILCFLLLASRGAFLVDPLTAYGEGNFQLSEEAKSWPLLCQVDQSSGCLKNTVPLKSLRESFHNIVLKAGLDSRKITHHCNRAGMATTFIIERSIERGGIFPQDAVPTLCRLAGWSEGSRVWAINLRGPAERVSFLRNIATAYNFRLMAPQKNFENLADCSAVAEFSEFFYSYKDKAMGCSMKDAKEAISNLADDVEGDVDTFNGMDLKTLRLKFKQARQRIVREFSNEKNAKLHDEAAKNRPTPNKEVT</sequence>
<reference evidence="1" key="1">
    <citation type="submission" date="2023-01" db="EMBL/GenBank/DDBJ databases">
        <title>Genome assembly of the deep-sea coral Lophelia pertusa.</title>
        <authorList>
            <person name="Herrera S."/>
            <person name="Cordes E."/>
        </authorList>
    </citation>
    <scope>NUCLEOTIDE SEQUENCE</scope>
    <source>
        <strain evidence="1">USNM1676648</strain>
        <tissue evidence="1">Polyp</tissue>
    </source>
</reference>
<evidence type="ECO:0000313" key="2">
    <source>
        <dbReference type="Proteomes" id="UP001163046"/>
    </source>
</evidence>
<name>A0A9W9Z8B8_9CNID</name>
<dbReference type="AlphaFoldDB" id="A0A9W9Z8B8"/>
<accession>A0A9W9Z8B8</accession>